<protein>
    <recommendedName>
        <fullName evidence="3">Small ribosomal subunit protein bS16</fullName>
    </recommendedName>
</protein>
<dbReference type="GO" id="GO:0005737">
    <property type="term" value="C:cytoplasm"/>
    <property type="evidence" value="ECO:0007669"/>
    <property type="project" value="UniProtKB-ARBA"/>
</dbReference>
<accession>A0A956LW19</accession>
<dbReference type="AlphaFoldDB" id="A0A956LW19"/>
<comment type="caution">
    <text evidence="4">The sequence shown here is derived from an EMBL/GenBank/DDBJ whole genome shotgun (WGS) entry which is preliminary data.</text>
</comment>
<dbReference type="InterPro" id="IPR023803">
    <property type="entry name" value="Ribosomal_bS16_dom_sf"/>
</dbReference>
<reference evidence="4" key="1">
    <citation type="submission" date="2020-04" db="EMBL/GenBank/DDBJ databases">
        <authorList>
            <person name="Zhang T."/>
        </authorList>
    </citation>
    <scope>NUCLEOTIDE SEQUENCE</scope>
    <source>
        <strain evidence="4">HKST-UBA01</strain>
    </source>
</reference>
<dbReference type="GO" id="GO:0003735">
    <property type="term" value="F:structural constituent of ribosome"/>
    <property type="evidence" value="ECO:0007669"/>
    <property type="project" value="InterPro"/>
</dbReference>
<dbReference type="Pfam" id="PF00886">
    <property type="entry name" value="Ribosomal_S16"/>
    <property type="match status" value="1"/>
</dbReference>
<comment type="similarity">
    <text evidence="3">Belongs to the bacterial ribosomal protein bS16 family.</text>
</comment>
<evidence type="ECO:0000256" key="3">
    <source>
        <dbReference type="HAMAP-Rule" id="MF_00385"/>
    </source>
</evidence>
<dbReference type="GO" id="GO:0006412">
    <property type="term" value="P:translation"/>
    <property type="evidence" value="ECO:0007669"/>
    <property type="project" value="UniProtKB-UniRule"/>
</dbReference>
<dbReference type="EMBL" id="JAGQHR010000028">
    <property type="protein sequence ID" value="MCA9726408.1"/>
    <property type="molecule type" value="Genomic_DNA"/>
</dbReference>
<dbReference type="PANTHER" id="PTHR12919:SF20">
    <property type="entry name" value="SMALL RIBOSOMAL SUBUNIT PROTEIN BS16M"/>
    <property type="match status" value="1"/>
</dbReference>
<keyword evidence="2 3" id="KW-0687">Ribonucleoprotein</keyword>
<keyword evidence="1 3" id="KW-0689">Ribosomal protein</keyword>
<name>A0A956LW19_UNCEI</name>
<dbReference type="HAMAP" id="MF_00385">
    <property type="entry name" value="Ribosomal_bS16"/>
    <property type="match status" value="1"/>
</dbReference>
<dbReference type="Proteomes" id="UP000697710">
    <property type="component" value="Unassembled WGS sequence"/>
</dbReference>
<evidence type="ECO:0000313" key="5">
    <source>
        <dbReference type="Proteomes" id="UP000697710"/>
    </source>
</evidence>
<gene>
    <name evidence="3 4" type="primary">rpsP</name>
    <name evidence="4" type="ORF">KC729_01915</name>
</gene>
<organism evidence="4 5">
    <name type="scientific">Eiseniibacteriota bacterium</name>
    <dbReference type="NCBI Taxonomy" id="2212470"/>
    <lineage>
        <taxon>Bacteria</taxon>
        <taxon>Candidatus Eiseniibacteriota</taxon>
    </lineage>
</organism>
<dbReference type="GO" id="GO:0015935">
    <property type="term" value="C:small ribosomal subunit"/>
    <property type="evidence" value="ECO:0007669"/>
    <property type="project" value="TreeGrafter"/>
</dbReference>
<dbReference type="Gene3D" id="3.30.1320.10">
    <property type="match status" value="1"/>
</dbReference>
<sequence length="94" mass="10467">MATVIRMQRAGSRNHPTYRVVVTDSRNRRDGRFIEKVGFYNPCSTPVMLDIDAERVKFWMERGAQPSESVAALLKRQQAGTLGELSPSKAGAAE</sequence>
<dbReference type="InterPro" id="IPR000307">
    <property type="entry name" value="Ribosomal_bS16"/>
</dbReference>
<dbReference type="NCBIfam" id="TIGR00002">
    <property type="entry name" value="S16"/>
    <property type="match status" value="1"/>
</dbReference>
<evidence type="ECO:0000256" key="1">
    <source>
        <dbReference type="ARBA" id="ARBA00022980"/>
    </source>
</evidence>
<dbReference type="PANTHER" id="PTHR12919">
    <property type="entry name" value="30S RIBOSOMAL PROTEIN S16"/>
    <property type="match status" value="1"/>
</dbReference>
<evidence type="ECO:0000256" key="2">
    <source>
        <dbReference type="ARBA" id="ARBA00023274"/>
    </source>
</evidence>
<evidence type="ECO:0000313" key="4">
    <source>
        <dbReference type="EMBL" id="MCA9726408.1"/>
    </source>
</evidence>
<reference evidence="4" key="2">
    <citation type="journal article" date="2021" name="Microbiome">
        <title>Successional dynamics and alternative stable states in a saline activated sludge microbial community over 9 years.</title>
        <authorList>
            <person name="Wang Y."/>
            <person name="Ye J."/>
            <person name="Ju F."/>
            <person name="Liu L."/>
            <person name="Boyd J.A."/>
            <person name="Deng Y."/>
            <person name="Parks D.H."/>
            <person name="Jiang X."/>
            <person name="Yin X."/>
            <person name="Woodcroft B.J."/>
            <person name="Tyson G.W."/>
            <person name="Hugenholtz P."/>
            <person name="Polz M.F."/>
            <person name="Zhang T."/>
        </authorList>
    </citation>
    <scope>NUCLEOTIDE SEQUENCE</scope>
    <source>
        <strain evidence="4">HKST-UBA01</strain>
    </source>
</reference>
<proteinExistence type="inferred from homology"/>
<dbReference type="SUPFAM" id="SSF54565">
    <property type="entry name" value="Ribosomal protein S16"/>
    <property type="match status" value="1"/>
</dbReference>